<evidence type="ECO:0000256" key="1">
    <source>
        <dbReference type="ARBA" id="ARBA00007825"/>
    </source>
</evidence>
<keyword evidence="3" id="KW-0560">Oxidoreductase</keyword>
<dbReference type="GO" id="GO:0008199">
    <property type="term" value="F:ferric iron binding"/>
    <property type="evidence" value="ECO:0007669"/>
    <property type="project" value="InterPro"/>
</dbReference>
<dbReference type="PANTHER" id="PTHR33711:SF9">
    <property type="entry name" value="PROTOCATECHUATE 3,4-DIOXYGENASE ALPHA CHAIN"/>
    <property type="match status" value="1"/>
</dbReference>
<accession>A4BJL7</accession>
<dbReference type="PANTHER" id="PTHR33711">
    <property type="entry name" value="DIOXYGENASE, PUTATIVE (AFU_ORTHOLOGUE AFUA_2G02910)-RELATED"/>
    <property type="match status" value="1"/>
</dbReference>
<evidence type="ECO:0000256" key="2">
    <source>
        <dbReference type="ARBA" id="ARBA00022964"/>
    </source>
</evidence>
<dbReference type="GO" id="GO:0018578">
    <property type="term" value="F:protocatechuate 3,4-dioxygenase activity"/>
    <property type="evidence" value="ECO:0007669"/>
    <property type="project" value="InterPro"/>
</dbReference>
<feature type="signal peptide" evidence="4">
    <location>
        <begin position="1"/>
        <end position="27"/>
    </location>
</feature>
<reference evidence="6 7" key="1">
    <citation type="submission" date="2006-02" db="EMBL/GenBank/DDBJ databases">
        <authorList>
            <person name="Pinhassi J."/>
            <person name="Pedros-Alio C."/>
            <person name="Ferriera S."/>
            <person name="Johnson J."/>
            <person name="Kravitz S."/>
            <person name="Halpern A."/>
            <person name="Remington K."/>
            <person name="Beeson K."/>
            <person name="Tran B."/>
            <person name="Rogers Y.-H."/>
            <person name="Friedman R."/>
            <person name="Venter J.C."/>
        </authorList>
    </citation>
    <scope>NUCLEOTIDE SEQUENCE [LARGE SCALE GENOMIC DNA]</scope>
    <source>
        <strain evidence="6 7">MED297</strain>
    </source>
</reference>
<dbReference type="STRING" id="314283.MED297_06444"/>
<name>A4BJL7_9GAMM</name>
<dbReference type="InterPro" id="IPR000627">
    <property type="entry name" value="Intradiol_dOase_C"/>
</dbReference>
<dbReference type="HOGENOM" id="CLU_027719_5_2_6"/>
<evidence type="ECO:0000313" key="7">
    <source>
        <dbReference type="Proteomes" id="UP000005953"/>
    </source>
</evidence>
<sequence>MSDHPNHHRRQLLIGTLLTPLMPLAKAATPTPSATEGPFYPTQRMRFRDVDNDLVRLDSAARIAGGEAVRIAGQVLDRDGQPIESAVVEIWQCDVNGRYLHTADTGGKPRDDAFQGFGRDVTDADGRFRFRTIKPVPYPGRTPHIHVKVWVGQRERLTTQWYLPDHPDNQGDFLYQRLSMEQREAVSLVFDASAEPLAEIQLVV</sequence>
<organism evidence="6 7">
    <name type="scientific">Reinekea blandensis MED297</name>
    <dbReference type="NCBI Taxonomy" id="314283"/>
    <lineage>
        <taxon>Bacteria</taxon>
        <taxon>Pseudomonadati</taxon>
        <taxon>Pseudomonadota</taxon>
        <taxon>Gammaproteobacteria</taxon>
        <taxon>Oceanospirillales</taxon>
        <taxon>Saccharospirillaceae</taxon>
        <taxon>Reinekea</taxon>
    </lineage>
</organism>
<dbReference type="InterPro" id="IPR015889">
    <property type="entry name" value="Intradiol_dOase_core"/>
</dbReference>
<dbReference type="Pfam" id="PF00775">
    <property type="entry name" value="Dioxygenase_C"/>
    <property type="match status" value="1"/>
</dbReference>
<dbReference type="SUPFAM" id="SSF49482">
    <property type="entry name" value="Aromatic compound dioxygenase"/>
    <property type="match status" value="1"/>
</dbReference>
<proteinExistence type="inferred from homology"/>
<dbReference type="InterPro" id="IPR050770">
    <property type="entry name" value="Intradiol_RC_Dioxygenase"/>
</dbReference>
<dbReference type="Gene3D" id="2.60.130.10">
    <property type="entry name" value="Aromatic compound dioxygenase"/>
    <property type="match status" value="1"/>
</dbReference>
<dbReference type="PROSITE" id="PS00083">
    <property type="entry name" value="INTRADIOL_DIOXYGENAS"/>
    <property type="match status" value="1"/>
</dbReference>
<comment type="caution">
    <text evidence="6">The sequence shown here is derived from an EMBL/GenBank/DDBJ whole genome shotgun (WGS) entry which is preliminary data.</text>
</comment>
<keyword evidence="7" id="KW-1185">Reference proteome</keyword>
<dbReference type="Proteomes" id="UP000005953">
    <property type="component" value="Unassembled WGS sequence"/>
</dbReference>
<feature type="chain" id="PRO_5002665381" evidence="4">
    <location>
        <begin position="28"/>
        <end position="204"/>
    </location>
</feature>
<dbReference type="EMBL" id="AAOE01000035">
    <property type="protein sequence ID" value="EAR07657.1"/>
    <property type="molecule type" value="Genomic_DNA"/>
</dbReference>
<evidence type="ECO:0000256" key="3">
    <source>
        <dbReference type="ARBA" id="ARBA00023002"/>
    </source>
</evidence>
<keyword evidence="2 6" id="KW-0223">Dioxygenase</keyword>
<dbReference type="AlphaFoldDB" id="A4BJL7"/>
<evidence type="ECO:0000259" key="5">
    <source>
        <dbReference type="PROSITE" id="PS00083"/>
    </source>
</evidence>
<dbReference type="CDD" id="cd03459">
    <property type="entry name" value="3_4-PCD"/>
    <property type="match status" value="1"/>
</dbReference>
<evidence type="ECO:0000313" key="6">
    <source>
        <dbReference type="EMBL" id="EAR07657.1"/>
    </source>
</evidence>
<dbReference type="InterPro" id="IPR039387">
    <property type="entry name" value="3_4-PCD"/>
</dbReference>
<gene>
    <name evidence="6" type="ORF">MED297_06444</name>
</gene>
<dbReference type="RefSeq" id="WP_008048574.1">
    <property type="nucleotide sequence ID" value="NZ_CH724155.1"/>
</dbReference>
<keyword evidence="4" id="KW-0732">Signal</keyword>
<protein>
    <submittedName>
        <fullName evidence="6">Probable protocatechuate 3,4-dioxygenase, beta subunit</fullName>
    </submittedName>
</protein>
<evidence type="ECO:0000256" key="4">
    <source>
        <dbReference type="SAM" id="SignalP"/>
    </source>
</evidence>
<feature type="domain" description="Intradiol ring-cleavage dioxygenases" evidence="5">
    <location>
        <begin position="71"/>
        <end position="99"/>
    </location>
</feature>
<comment type="similarity">
    <text evidence="1">Belongs to the intradiol ring-cleavage dioxygenase family.</text>
</comment>